<organism evidence="1 2">
    <name type="scientific">Kingdonia uniflora</name>
    <dbReference type="NCBI Taxonomy" id="39325"/>
    <lineage>
        <taxon>Eukaryota</taxon>
        <taxon>Viridiplantae</taxon>
        <taxon>Streptophyta</taxon>
        <taxon>Embryophyta</taxon>
        <taxon>Tracheophyta</taxon>
        <taxon>Spermatophyta</taxon>
        <taxon>Magnoliopsida</taxon>
        <taxon>Ranunculales</taxon>
        <taxon>Circaeasteraceae</taxon>
        <taxon>Kingdonia</taxon>
    </lineage>
</organism>
<proteinExistence type="predicted"/>
<protein>
    <submittedName>
        <fullName evidence="1">Uncharacterized protein</fullName>
    </submittedName>
</protein>
<name>A0A7J7MAC8_9MAGN</name>
<dbReference type="AlphaFoldDB" id="A0A7J7MAC8"/>
<sequence length="53" mass="5993">CRKLDFPRGFNHGSGWFQSSHASFSPTLSLFVKFKVDNDDCKSPLRSTAKTSR</sequence>
<reference evidence="1 2" key="1">
    <citation type="journal article" date="2020" name="IScience">
        <title>Genome Sequencing of the Endangered Kingdonia uniflora (Circaeasteraceae, Ranunculales) Reveals Potential Mechanisms of Evolutionary Specialization.</title>
        <authorList>
            <person name="Sun Y."/>
            <person name="Deng T."/>
            <person name="Zhang A."/>
            <person name="Moore M.J."/>
            <person name="Landis J.B."/>
            <person name="Lin N."/>
            <person name="Zhang H."/>
            <person name="Zhang X."/>
            <person name="Huang J."/>
            <person name="Zhang X."/>
            <person name="Sun H."/>
            <person name="Wang H."/>
        </authorList>
    </citation>
    <scope>NUCLEOTIDE SEQUENCE [LARGE SCALE GENOMIC DNA]</scope>
    <source>
        <strain evidence="1">TB1705</strain>
        <tissue evidence="1">Leaf</tissue>
    </source>
</reference>
<evidence type="ECO:0000313" key="2">
    <source>
        <dbReference type="Proteomes" id="UP000541444"/>
    </source>
</evidence>
<dbReference type="Proteomes" id="UP000541444">
    <property type="component" value="Unassembled WGS sequence"/>
</dbReference>
<feature type="non-terminal residue" evidence="1">
    <location>
        <position position="1"/>
    </location>
</feature>
<gene>
    <name evidence="1" type="ORF">GIB67_010427</name>
</gene>
<comment type="caution">
    <text evidence="1">The sequence shown here is derived from an EMBL/GenBank/DDBJ whole genome shotgun (WGS) entry which is preliminary data.</text>
</comment>
<keyword evidence="2" id="KW-1185">Reference proteome</keyword>
<accession>A0A7J7MAC8</accession>
<evidence type="ECO:0000313" key="1">
    <source>
        <dbReference type="EMBL" id="KAF6151853.1"/>
    </source>
</evidence>
<dbReference type="EMBL" id="JACGCM010001659">
    <property type="protein sequence ID" value="KAF6151853.1"/>
    <property type="molecule type" value="Genomic_DNA"/>
</dbReference>